<evidence type="ECO:0000313" key="2">
    <source>
        <dbReference type="EMBL" id="QDV47493.1"/>
    </source>
</evidence>
<organism evidence="2 3">
    <name type="scientific">Stieleria neptunia</name>
    <dbReference type="NCBI Taxonomy" id="2527979"/>
    <lineage>
        <taxon>Bacteria</taxon>
        <taxon>Pseudomonadati</taxon>
        <taxon>Planctomycetota</taxon>
        <taxon>Planctomycetia</taxon>
        <taxon>Pirellulales</taxon>
        <taxon>Pirellulaceae</taxon>
        <taxon>Stieleria</taxon>
    </lineage>
</organism>
<dbReference type="KEGG" id="snep:Enr13x_74030"/>
<keyword evidence="1" id="KW-1133">Transmembrane helix</keyword>
<dbReference type="EMBL" id="CP037423">
    <property type="protein sequence ID" value="QDV47493.1"/>
    <property type="molecule type" value="Genomic_DNA"/>
</dbReference>
<dbReference type="Proteomes" id="UP000319004">
    <property type="component" value="Chromosome"/>
</dbReference>
<reference evidence="2 3" key="1">
    <citation type="submission" date="2019-03" db="EMBL/GenBank/DDBJ databases">
        <title>Deep-cultivation of Planctomycetes and their phenomic and genomic characterization uncovers novel biology.</title>
        <authorList>
            <person name="Wiegand S."/>
            <person name="Jogler M."/>
            <person name="Boedeker C."/>
            <person name="Pinto D."/>
            <person name="Vollmers J."/>
            <person name="Rivas-Marin E."/>
            <person name="Kohn T."/>
            <person name="Peeters S.H."/>
            <person name="Heuer A."/>
            <person name="Rast P."/>
            <person name="Oberbeckmann S."/>
            <person name="Bunk B."/>
            <person name="Jeske O."/>
            <person name="Meyerdierks A."/>
            <person name="Storesund J.E."/>
            <person name="Kallscheuer N."/>
            <person name="Luecker S."/>
            <person name="Lage O.M."/>
            <person name="Pohl T."/>
            <person name="Merkel B.J."/>
            <person name="Hornburger P."/>
            <person name="Mueller R.-W."/>
            <person name="Bruemmer F."/>
            <person name="Labrenz M."/>
            <person name="Spormann A.M."/>
            <person name="Op den Camp H."/>
            <person name="Overmann J."/>
            <person name="Amann R."/>
            <person name="Jetten M.S.M."/>
            <person name="Mascher T."/>
            <person name="Medema M.H."/>
            <person name="Devos D.P."/>
            <person name="Kaster A.-K."/>
            <person name="Ovreas L."/>
            <person name="Rohde M."/>
            <person name="Galperin M.Y."/>
            <person name="Jogler C."/>
        </authorList>
    </citation>
    <scope>NUCLEOTIDE SEQUENCE [LARGE SCALE GENOMIC DNA]</scope>
    <source>
        <strain evidence="2 3">Enr13</strain>
    </source>
</reference>
<keyword evidence="1" id="KW-0472">Membrane</keyword>
<sequence>MVQWSESDLRQHLGEENYLDEGHANWLRNDQAICFAAMDGERLAGFALGDVPAEMNHDGYPVTIRNYLFSCRMILASFFMFLFCLPIAVSVYTLC</sequence>
<name>A0A518I315_9BACT</name>
<feature type="transmembrane region" description="Helical" evidence="1">
    <location>
        <begin position="73"/>
        <end position="94"/>
    </location>
</feature>
<accession>A0A518I315</accession>
<evidence type="ECO:0000313" key="3">
    <source>
        <dbReference type="Proteomes" id="UP000319004"/>
    </source>
</evidence>
<evidence type="ECO:0000256" key="1">
    <source>
        <dbReference type="SAM" id="Phobius"/>
    </source>
</evidence>
<gene>
    <name evidence="2" type="ORF">Enr13x_74030</name>
</gene>
<keyword evidence="1" id="KW-0812">Transmembrane</keyword>
<keyword evidence="3" id="KW-1185">Reference proteome</keyword>
<proteinExistence type="predicted"/>
<protein>
    <submittedName>
        <fullName evidence="2">Uncharacterized protein</fullName>
    </submittedName>
</protein>
<dbReference type="AlphaFoldDB" id="A0A518I315"/>